<sequence length="190" mass="20336">MSRPAVSGDVIANAIAIAGFALATWLWVFPPHSGWALVVGVVAAAVYYLGNFSRSRGGMRLLLMLVPLTYVATLITGTGMTVLEIVGETDECVVESRQSYFTGSGDGVDVTVACPGGETYRFNEARARTVEGEKVLVTYDPSGNVKANLTELQHDGLGIGFMVWTVADTALLVGLPVWIAARDRARRRVD</sequence>
<organism evidence="2 3">
    <name type="scientific">Stackebrandtia nassauensis (strain DSM 44728 / CIP 108903 / NRRL B-16338 / NBRC 102104 / LLR-40K-21)</name>
    <dbReference type="NCBI Taxonomy" id="446470"/>
    <lineage>
        <taxon>Bacteria</taxon>
        <taxon>Bacillati</taxon>
        <taxon>Actinomycetota</taxon>
        <taxon>Actinomycetes</taxon>
        <taxon>Glycomycetales</taxon>
        <taxon>Glycomycetaceae</taxon>
        <taxon>Stackebrandtia</taxon>
    </lineage>
</organism>
<name>D3Q1N6_STANL</name>
<evidence type="ECO:0000256" key="1">
    <source>
        <dbReference type="SAM" id="Phobius"/>
    </source>
</evidence>
<dbReference type="HOGENOM" id="CLU_1427216_0_0_11"/>
<keyword evidence="3" id="KW-1185">Reference proteome</keyword>
<feature type="transmembrane region" description="Helical" evidence="1">
    <location>
        <begin position="159"/>
        <end position="181"/>
    </location>
</feature>
<feature type="transmembrane region" description="Helical" evidence="1">
    <location>
        <begin position="34"/>
        <end position="50"/>
    </location>
</feature>
<proteinExistence type="predicted"/>
<dbReference type="KEGG" id="sna:Snas_0164"/>
<dbReference type="Proteomes" id="UP000000844">
    <property type="component" value="Chromosome"/>
</dbReference>
<dbReference type="EMBL" id="CP001778">
    <property type="protein sequence ID" value="ADD39884.1"/>
    <property type="molecule type" value="Genomic_DNA"/>
</dbReference>
<feature type="transmembrane region" description="Helical" evidence="1">
    <location>
        <begin position="62"/>
        <end position="83"/>
    </location>
</feature>
<accession>D3Q1N6</accession>
<keyword evidence="1" id="KW-0812">Transmembrane</keyword>
<protein>
    <recommendedName>
        <fullName evidence="4">DUF3592 domain-containing protein</fullName>
    </recommendedName>
</protein>
<feature type="transmembrane region" description="Helical" evidence="1">
    <location>
        <begin position="10"/>
        <end position="28"/>
    </location>
</feature>
<dbReference type="STRING" id="446470.Snas_0164"/>
<keyword evidence="1" id="KW-1133">Transmembrane helix</keyword>
<evidence type="ECO:0000313" key="3">
    <source>
        <dbReference type="Proteomes" id="UP000000844"/>
    </source>
</evidence>
<evidence type="ECO:0008006" key="4">
    <source>
        <dbReference type="Google" id="ProtNLM"/>
    </source>
</evidence>
<gene>
    <name evidence="2" type="ordered locus">Snas_0164</name>
</gene>
<keyword evidence="1" id="KW-0472">Membrane</keyword>
<evidence type="ECO:0000313" key="2">
    <source>
        <dbReference type="EMBL" id="ADD39884.1"/>
    </source>
</evidence>
<dbReference type="AlphaFoldDB" id="D3Q1N6"/>
<dbReference type="RefSeq" id="WP_013015455.1">
    <property type="nucleotide sequence ID" value="NC_013947.1"/>
</dbReference>
<reference evidence="2 3" key="1">
    <citation type="journal article" date="2009" name="Stand. Genomic Sci.">
        <title>Complete genome sequence of Stackebrandtia nassauensis type strain (LLR-40K-21).</title>
        <authorList>
            <person name="Munk C."/>
            <person name="Lapidus A."/>
            <person name="Copeland A."/>
            <person name="Jando M."/>
            <person name="Mayilraj S."/>
            <person name="Glavina Del Rio T."/>
            <person name="Nolan M."/>
            <person name="Chen F."/>
            <person name="Lucas S."/>
            <person name="Tice H."/>
            <person name="Cheng J.F."/>
            <person name="Han C."/>
            <person name="Detter J.C."/>
            <person name="Bruce D."/>
            <person name="Goodwin L."/>
            <person name="Chain P."/>
            <person name="Pitluck S."/>
            <person name="Goker M."/>
            <person name="Ovchinikova G."/>
            <person name="Pati A."/>
            <person name="Ivanova N."/>
            <person name="Mavromatis K."/>
            <person name="Chen A."/>
            <person name="Palaniappan K."/>
            <person name="Land M."/>
            <person name="Hauser L."/>
            <person name="Chang Y.J."/>
            <person name="Jeffries C.D."/>
            <person name="Bristow J."/>
            <person name="Eisen J.A."/>
            <person name="Markowitz V."/>
            <person name="Hugenholtz P."/>
            <person name="Kyrpides N.C."/>
            <person name="Klenk H.P."/>
        </authorList>
    </citation>
    <scope>NUCLEOTIDE SEQUENCE [LARGE SCALE GENOMIC DNA]</scope>
    <source>
        <strain evidence="3">DSM 44728 / CIP 108903 / NRRL B-16338 / NBRC 102104 / LLR-40K-21</strain>
    </source>
</reference>